<dbReference type="InterPro" id="IPR013766">
    <property type="entry name" value="Thioredoxin_domain"/>
</dbReference>
<dbReference type="OrthoDB" id="9811998at2"/>
<sequence>MRNITIILSVLLLFGLLIYWLFPKKEALPVLKNISSFEMENVHDGTYRFDKGKVRLVTFFYTNCPDVCPSTMTDLKQLQEQFKNQEIFASEAELISITLDPEFDNKEIIQKYASAFQADPDGWKWLRDTPAETKSIAAKFQMNYKKTEDGFVAHNTTMYLVDENNQIRATYDMANPSKPVDREKILKDIHQLLK</sequence>
<evidence type="ECO:0000259" key="5">
    <source>
        <dbReference type="PROSITE" id="PS51352"/>
    </source>
</evidence>
<keyword evidence="4" id="KW-1015">Disulfide bond</keyword>
<evidence type="ECO:0000256" key="3">
    <source>
        <dbReference type="PIRSR" id="PIRSR603782-1"/>
    </source>
</evidence>
<dbReference type="PANTHER" id="PTHR12151">
    <property type="entry name" value="ELECTRON TRANSPORT PROTIN SCO1/SENC FAMILY MEMBER"/>
    <property type="match status" value="1"/>
</dbReference>
<reference evidence="6 7" key="1">
    <citation type="submission" date="2018-12" db="EMBL/GenBank/DDBJ databases">
        <title>Bacillus chawlae sp. nov., Bacillus glennii sp. nov., and Bacillus saganii sp. nov. Isolated from the Vehicle Assembly Building at Kennedy Space Center where the Viking Spacecraft were Assembled.</title>
        <authorList>
            <person name="Seuylemezian A."/>
            <person name="Vaishampayan P."/>
        </authorList>
    </citation>
    <scope>NUCLEOTIDE SEQUENCE [LARGE SCALE GENOMIC DNA]</scope>
    <source>
        <strain evidence="6 7">L5</strain>
    </source>
</reference>
<dbReference type="Proteomes" id="UP000267430">
    <property type="component" value="Unassembled WGS sequence"/>
</dbReference>
<dbReference type="PROSITE" id="PS51352">
    <property type="entry name" value="THIOREDOXIN_2"/>
    <property type="match status" value="1"/>
</dbReference>
<keyword evidence="7" id="KW-1185">Reference proteome</keyword>
<feature type="domain" description="Thioredoxin" evidence="5">
    <location>
        <begin position="28"/>
        <end position="194"/>
    </location>
</feature>
<comment type="caution">
    <text evidence="6">The sequence shown here is derived from an EMBL/GenBank/DDBJ whole genome shotgun (WGS) entry which is preliminary data.</text>
</comment>
<accession>A0A3S0W212</accession>
<feature type="disulfide bond" description="Redox-active" evidence="4">
    <location>
        <begin position="64"/>
        <end position="68"/>
    </location>
</feature>
<dbReference type="RefSeq" id="WP_126867368.1">
    <property type="nucleotide sequence ID" value="NZ_JAUSTX010000046.1"/>
</dbReference>
<evidence type="ECO:0000256" key="2">
    <source>
        <dbReference type="ARBA" id="ARBA00023008"/>
    </source>
</evidence>
<dbReference type="Pfam" id="PF02630">
    <property type="entry name" value="SCO1-SenC"/>
    <property type="match status" value="1"/>
</dbReference>
<feature type="binding site" evidence="3">
    <location>
        <position position="154"/>
    </location>
    <ligand>
        <name>Cu cation</name>
        <dbReference type="ChEBI" id="CHEBI:23378"/>
    </ligand>
</feature>
<dbReference type="GO" id="GO:0046872">
    <property type="term" value="F:metal ion binding"/>
    <property type="evidence" value="ECO:0007669"/>
    <property type="project" value="UniProtKB-KW"/>
</dbReference>
<evidence type="ECO:0000313" key="7">
    <source>
        <dbReference type="Proteomes" id="UP000267430"/>
    </source>
</evidence>
<dbReference type="SUPFAM" id="SSF52833">
    <property type="entry name" value="Thioredoxin-like"/>
    <property type="match status" value="1"/>
</dbReference>
<protein>
    <submittedName>
        <fullName evidence="6">SCO family protein</fullName>
    </submittedName>
</protein>
<keyword evidence="3" id="KW-0479">Metal-binding</keyword>
<feature type="binding site" evidence="3">
    <location>
        <position position="64"/>
    </location>
    <ligand>
        <name>Cu cation</name>
        <dbReference type="ChEBI" id="CHEBI:23378"/>
    </ligand>
</feature>
<feature type="binding site" evidence="3">
    <location>
        <position position="68"/>
    </location>
    <ligand>
        <name>Cu cation</name>
        <dbReference type="ChEBI" id="CHEBI:23378"/>
    </ligand>
</feature>
<organism evidence="6 7">
    <name type="scientific">Peribacillus cavernae</name>
    <dbReference type="NCBI Taxonomy" id="1674310"/>
    <lineage>
        <taxon>Bacteria</taxon>
        <taxon>Bacillati</taxon>
        <taxon>Bacillota</taxon>
        <taxon>Bacilli</taxon>
        <taxon>Bacillales</taxon>
        <taxon>Bacillaceae</taxon>
        <taxon>Peribacillus</taxon>
    </lineage>
</organism>
<proteinExistence type="inferred from homology"/>
<dbReference type="CDD" id="cd02968">
    <property type="entry name" value="SCO"/>
    <property type="match status" value="1"/>
</dbReference>
<keyword evidence="2 3" id="KW-0186">Copper</keyword>
<dbReference type="Gene3D" id="3.40.30.10">
    <property type="entry name" value="Glutaredoxin"/>
    <property type="match status" value="1"/>
</dbReference>
<dbReference type="InterPro" id="IPR036249">
    <property type="entry name" value="Thioredoxin-like_sf"/>
</dbReference>
<evidence type="ECO:0000256" key="1">
    <source>
        <dbReference type="ARBA" id="ARBA00010996"/>
    </source>
</evidence>
<dbReference type="PANTHER" id="PTHR12151:SF25">
    <property type="entry name" value="LINALOOL DEHYDRATASE_ISOMERASE DOMAIN-CONTAINING PROTEIN"/>
    <property type="match status" value="1"/>
</dbReference>
<gene>
    <name evidence="6" type="ORF">ELQ35_22325</name>
</gene>
<dbReference type="EMBL" id="RYZZ01000062">
    <property type="protein sequence ID" value="RUQ23964.1"/>
    <property type="molecule type" value="Genomic_DNA"/>
</dbReference>
<comment type="similarity">
    <text evidence="1">Belongs to the SCO1/2 family.</text>
</comment>
<evidence type="ECO:0000313" key="6">
    <source>
        <dbReference type="EMBL" id="RUQ23964.1"/>
    </source>
</evidence>
<dbReference type="InterPro" id="IPR003782">
    <property type="entry name" value="SCO1/SenC"/>
</dbReference>
<name>A0A3S0W212_9BACI</name>
<dbReference type="AlphaFoldDB" id="A0A3S0W212"/>
<evidence type="ECO:0000256" key="4">
    <source>
        <dbReference type="PIRSR" id="PIRSR603782-2"/>
    </source>
</evidence>